<name>A0A401YSY2_9ACTN</name>
<proteinExistence type="predicted"/>
<sequence>MAGGPEIRGADLRDRVHAVLDEGALDGVDGHGRQGTQNGGYRVAGVVADAVLRDGVDGRAAAQGECHLDGGPGFGDEGLVDRDVLPALDDPLHGFAVGVLARDGGQRLDAGGLEGGEDAEGEAVVGRVDAVETVRAHIGDGGGHVGEGVLRYPPAGVVRLDDLRPALEGGERTPLQRCGVRVGGVAVHHHDPRFVRPVPHRREQCLGLEPADLLRVVAGVRRDGTFREAVVRDHGDARVMRPCDRGAQRLVVDRVEDHRSYPVGDHGIHLLLLGGHIPRGVGVFDHTVGAQLPHLRLDQGLVGGGPARGVGVGKQQADGEALRVRLTATGCRGGLQRAARDHTGDEGRHRGSQDGTPDGASRGVGSSNHGSHPEEHQDT</sequence>
<reference evidence="2 3" key="1">
    <citation type="submission" date="2018-12" db="EMBL/GenBank/DDBJ databases">
        <title>Draft genome sequence of Embleya hyalina NBRC 13850T.</title>
        <authorList>
            <person name="Komaki H."/>
            <person name="Hosoyama A."/>
            <person name="Kimura A."/>
            <person name="Ichikawa N."/>
            <person name="Tamura T."/>
        </authorList>
    </citation>
    <scope>NUCLEOTIDE SEQUENCE [LARGE SCALE GENOMIC DNA]</scope>
    <source>
        <strain evidence="2 3">NBRC 13850</strain>
    </source>
</reference>
<protein>
    <submittedName>
        <fullName evidence="2">Uncharacterized protein</fullName>
    </submittedName>
</protein>
<organism evidence="2 3">
    <name type="scientific">Embleya hyalina</name>
    <dbReference type="NCBI Taxonomy" id="516124"/>
    <lineage>
        <taxon>Bacteria</taxon>
        <taxon>Bacillati</taxon>
        <taxon>Actinomycetota</taxon>
        <taxon>Actinomycetes</taxon>
        <taxon>Kitasatosporales</taxon>
        <taxon>Streptomycetaceae</taxon>
        <taxon>Embleya</taxon>
    </lineage>
</organism>
<dbReference type="EMBL" id="BIFH01000025">
    <property type="protein sequence ID" value="GCD97655.1"/>
    <property type="molecule type" value="Genomic_DNA"/>
</dbReference>
<accession>A0A401YSY2</accession>
<evidence type="ECO:0000313" key="3">
    <source>
        <dbReference type="Proteomes" id="UP000286931"/>
    </source>
</evidence>
<keyword evidence="3" id="KW-1185">Reference proteome</keyword>
<gene>
    <name evidence="2" type="ORF">EHYA_05351</name>
</gene>
<evidence type="ECO:0000313" key="2">
    <source>
        <dbReference type="EMBL" id="GCD97655.1"/>
    </source>
</evidence>
<feature type="region of interest" description="Disordered" evidence="1">
    <location>
        <begin position="333"/>
        <end position="379"/>
    </location>
</feature>
<evidence type="ECO:0000256" key="1">
    <source>
        <dbReference type="SAM" id="MobiDB-lite"/>
    </source>
</evidence>
<dbReference type="Proteomes" id="UP000286931">
    <property type="component" value="Unassembled WGS sequence"/>
</dbReference>
<feature type="compositionally biased region" description="Basic and acidic residues" evidence="1">
    <location>
        <begin position="338"/>
        <end position="352"/>
    </location>
</feature>
<comment type="caution">
    <text evidence="2">The sequence shown here is derived from an EMBL/GenBank/DDBJ whole genome shotgun (WGS) entry which is preliminary data.</text>
</comment>
<dbReference type="AlphaFoldDB" id="A0A401YSY2"/>